<evidence type="ECO:0000313" key="2">
    <source>
        <dbReference type="Proteomes" id="UP000029227"/>
    </source>
</evidence>
<dbReference type="SUPFAM" id="SSF81901">
    <property type="entry name" value="HCP-like"/>
    <property type="match status" value="1"/>
</dbReference>
<accession>A0A090QP92</accession>
<evidence type="ECO:0000313" key="1">
    <source>
        <dbReference type="EMBL" id="GAL04048.1"/>
    </source>
</evidence>
<protein>
    <submittedName>
        <fullName evidence="1">Uncharacterized protein</fullName>
    </submittedName>
</protein>
<dbReference type="EMBL" id="BBMN01000003">
    <property type="protein sequence ID" value="GAL04048.1"/>
    <property type="molecule type" value="Genomic_DNA"/>
</dbReference>
<name>A0A090QP92_9GAMM</name>
<dbReference type="STRING" id="754436.JCM19237_2199"/>
<sequence length="227" mass="25767">MGVFIGFIAIVALVMYVFADKIKRALFNRFNPMRYLLPAYQRELSSKYSPYSIPMLQTKADAGEFMAAVTIAQIYTKYATLQDDKNTTQPAYWYTKAAELDEDYQQHYFSFLEGGMLPNGDIYPDADALLETLLTVKAEQGDVKQQCALGAFYSHRPQRDPKKEKAKQWLRTAADGQSGDALFLLGKMALESAESHVTLKKQSRRKNENLFLLGLILKDTAFLIHPQ</sequence>
<reference evidence="1 2" key="1">
    <citation type="journal article" date="2014" name="Genome Announc.">
        <title>Draft Genome Sequences of Two Vibrionaceae Species, Vibrio ponticus C121 and Photobacterium aphoticum C119, Isolated as Coral Reef Microbiota.</title>
        <authorList>
            <person name="Al-saari N."/>
            <person name="Meirelles P.M."/>
            <person name="Mino S."/>
            <person name="Suda W."/>
            <person name="Oshima K."/>
            <person name="Hattori M."/>
            <person name="Ohkuma M."/>
            <person name="Thompson F.L."/>
            <person name="Gomez-Gil B."/>
            <person name="Sawabe T."/>
            <person name="Sawabe T."/>
        </authorList>
    </citation>
    <scope>NUCLEOTIDE SEQUENCE [LARGE SCALE GENOMIC DNA]</scope>
    <source>
        <strain evidence="1 2">JCM 19237</strain>
    </source>
</reference>
<dbReference type="AlphaFoldDB" id="A0A090QP92"/>
<dbReference type="Proteomes" id="UP000029227">
    <property type="component" value="Unassembled WGS sequence"/>
</dbReference>
<gene>
    <name evidence="1" type="ORF">JCM19237_2199</name>
</gene>
<organism evidence="1 2">
    <name type="scientific">Photobacterium aphoticum</name>
    <dbReference type="NCBI Taxonomy" id="754436"/>
    <lineage>
        <taxon>Bacteria</taxon>
        <taxon>Pseudomonadati</taxon>
        <taxon>Pseudomonadota</taxon>
        <taxon>Gammaproteobacteria</taxon>
        <taxon>Vibrionales</taxon>
        <taxon>Vibrionaceae</taxon>
        <taxon>Photobacterium</taxon>
    </lineage>
</organism>
<dbReference type="Gene3D" id="1.25.40.10">
    <property type="entry name" value="Tetratricopeptide repeat domain"/>
    <property type="match status" value="1"/>
</dbReference>
<dbReference type="InterPro" id="IPR011990">
    <property type="entry name" value="TPR-like_helical_dom_sf"/>
</dbReference>
<proteinExistence type="predicted"/>
<comment type="caution">
    <text evidence="1">The sequence shown here is derived from an EMBL/GenBank/DDBJ whole genome shotgun (WGS) entry which is preliminary data.</text>
</comment>